<proteinExistence type="predicted"/>
<name>A0ACD6AEH1_AVESA</name>
<protein>
    <submittedName>
        <fullName evidence="1">Uncharacterized protein</fullName>
    </submittedName>
</protein>
<dbReference type="Proteomes" id="UP001732700">
    <property type="component" value="Chromosome 7D"/>
</dbReference>
<sequence>MSSKRIPNSMVLILAKGTSLYLMDYVLIVILFYLSYVSGCLTLVESIGVNTTIQMEEKHTTSWRLNTFQFSERDQIRNGNGDHVSHYAMWHTDFGEFYGIQADISIWGSPSQGPSQQSGAALQINCLESGHYKTFVAGFQVAHALYNNNDVRLFTYWTTTDGATSMGCYDLRCPGYVPASGASLLPGQAVAPPSTYGKEGRQVTLSLNKDPSSGDWVLYRHYQSHTPSFLGHFPGNLCSSTPRTLAWLGFVSYPVNTQGPPMGSGHFPEDDKTKSGFFTNINLHDSQGHDVEPVWIPLVDMPDCYNETDVFNREGEGFMFYYGGPSGCIG</sequence>
<reference evidence="1" key="2">
    <citation type="submission" date="2025-09" db="UniProtKB">
        <authorList>
            <consortium name="EnsemblPlants"/>
        </authorList>
    </citation>
    <scope>IDENTIFICATION</scope>
</reference>
<evidence type="ECO:0000313" key="2">
    <source>
        <dbReference type="Proteomes" id="UP001732700"/>
    </source>
</evidence>
<accession>A0ACD6AEH1</accession>
<reference evidence="1" key="1">
    <citation type="submission" date="2021-05" db="EMBL/GenBank/DDBJ databases">
        <authorList>
            <person name="Scholz U."/>
            <person name="Mascher M."/>
            <person name="Fiebig A."/>
        </authorList>
    </citation>
    <scope>NUCLEOTIDE SEQUENCE [LARGE SCALE GENOMIC DNA]</scope>
</reference>
<keyword evidence="2" id="KW-1185">Reference proteome</keyword>
<organism evidence="1 2">
    <name type="scientific">Avena sativa</name>
    <name type="common">Oat</name>
    <dbReference type="NCBI Taxonomy" id="4498"/>
    <lineage>
        <taxon>Eukaryota</taxon>
        <taxon>Viridiplantae</taxon>
        <taxon>Streptophyta</taxon>
        <taxon>Embryophyta</taxon>
        <taxon>Tracheophyta</taxon>
        <taxon>Spermatophyta</taxon>
        <taxon>Magnoliopsida</taxon>
        <taxon>Liliopsida</taxon>
        <taxon>Poales</taxon>
        <taxon>Poaceae</taxon>
        <taxon>BOP clade</taxon>
        <taxon>Pooideae</taxon>
        <taxon>Poodae</taxon>
        <taxon>Poeae</taxon>
        <taxon>Poeae Chloroplast Group 1 (Aveneae type)</taxon>
        <taxon>Aveninae</taxon>
        <taxon>Avena</taxon>
    </lineage>
</organism>
<dbReference type="EnsemblPlants" id="AVESA.00010b.r2.7DG1347540.1">
    <property type="protein sequence ID" value="AVESA.00010b.r2.7DG1347540.1.CDS"/>
    <property type="gene ID" value="AVESA.00010b.r2.7DG1347540"/>
</dbReference>
<evidence type="ECO:0000313" key="1">
    <source>
        <dbReference type="EnsemblPlants" id="AVESA.00010b.r2.7DG1347540.1.CDS"/>
    </source>
</evidence>